<dbReference type="InterPro" id="IPR014710">
    <property type="entry name" value="RmlC-like_jellyroll"/>
</dbReference>
<dbReference type="Gene3D" id="2.60.120.10">
    <property type="entry name" value="Jelly Rolls"/>
    <property type="match status" value="1"/>
</dbReference>
<dbReference type="EMBL" id="DYUK01000184">
    <property type="protein sequence ID" value="HJG80454.1"/>
    <property type="molecule type" value="Genomic_DNA"/>
</dbReference>
<comment type="caution">
    <text evidence="3">The sequence shown here is derived from an EMBL/GenBank/DDBJ whole genome shotgun (WGS) entry which is preliminary data.</text>
</comment>
<dbReference type="InterPro" id="IPR013096">
    <property type="entry name" value="Cupin_2"/>
</dbReference>
<dbReference type="CDD" id="cd02223">
    <property type="entry name" value="cupin_Bh2720-like"/>
    <property type="match status" value="1"/>
</dbReference>
<sequence length="166" mass="18566">MTGRTRTMDMIDNGPNPNAFDIEEATLANDDYRRVVWTGRHLQVTLMSIPVGQSIGLEVHPDNDQFLRIEGGEGRCVMGPAEDQLNFQQDVSDDWSIQVPAGVWHDVINTGSEPLRLYSVYSPVHHAHGRVHPTFEDAEADEESGEDEPPAWTGHELPQWTVGPVR</sequence>
<accession>A0A921MFL9</accession>
<proteinExistence type="predicted"/>
<feature type="compositionally biased region" description="Acidic residues" evidence="1">
    <location>
        <begin position="137"/>
        <end position="149"/>
    </location>
</feature>
<protein>
    <submittedName>
        <fullName evidence="3">Cupin domain-containing protein</fullName>
    </submittedName>
</protein>
<feature type="region of interest" description="Disordered" evidence="1">
    <location>
        <begin position="137"/>
        <end position="166"/>
    </location>
</feature>
<evidence type="ECO:0000256" key="1">
    <source>
        <dbReference type="SAM" id="MobiDB-lite"/>
    </source>
</evidence>
<dbReference type="AlphaFoldDB" id="A0A921MFL9"/>
<dbReference type="SUPFAM" id="SSF51182">
    <property type="entry name" value="RmlC-like cupins"/>
    <property type="match status" value="1"/>
</dbReference>
<dbReference type="InterPro" id="IPR011051">
    <property type="entry name" value="RmlC_Cupin_sf"/>
</dbReference>
<name>A0A921MFL9_9MICO</name>
<evidence type="ECO:0000313" key="3">
    <source>
        <dbReference type="EMBL" id="HJG80454.1"/>
    </source>
</evidence>
<evidence type="ECO:0000259" key="2">
    <source>
        <dbReference type="Pfam" id="PF07883"/>
    </source>
</evidence>
<evidence type="ECO:0000313" key="4">
    <source>
        <dbReference type="Proteomes" id="UP000784435"/>
    </source>
</evidence>
<dbReference type="PANTHER" id="PTHR43346">
    <property type="entry name" value="LIGAND BINDING DOMAIN PROTEIN, PUTATIVE (AFU_ORTHOLOGUE AFUA_6G14370)-RELATED"/>
    <property type="match status" value="1"/>
</dbReference>
<feature type="domain" description="Cupin type-2" evidence="2">
    <location>
        <begin position="46"/>
        <end position="121"/>
    </location>
</feature>
<gene>
    <name evidence="3" type="ORF">K8V08_08585</name>
</gene>
<dbReference type="InterPro" id="IPR052538">
    <property type="entry name" value="Flavonoid_dioxygenase-like"/>
</dbReference>
<reference evidence="3" key="2">
    <citation type="submission" date="2021-09" db="EMBL/GenBank/DDBJ databases">
        <authorList>
            <person name="Gilroy R."/>
        </authorList>
    </citation>
    <scope>NUCLEOTIDE SEQUENCE</scope>
    <source>
        <strain evidence="3">ChiGjej5B5-7349</strain>
    </source>
</reference>
<dbReference type="Proteomes" id="UP000784435">
    <property type="component" value="Unassembled WGS sequence"/>
</dbReference>
<dbReference type="PANTHER" id="PTHR43346:SF1">
    <property type="entry name" value="QUERCETIN 2,3-DIOXYGENASE-RELATED"/>
    <property type="match status" value="1"/>
</dbReference>
<organism evidence="3 4">
    <name type="scientific">Brevibacterium senegalense</name>
    <dbReference type="NCBI Taxonomy" id="1033736"/>
    <lineage>
        <taxon>Bacteria</taxon>
        <taxon>Bacillati</taxon>
        <taxon>Actinomycetota</taxon>
        <taxon>Actinomycetes</taxon>
        <taxon>Micrococcales</taxon>
        <taxon>Brevibacteriaceae</taxon>
        <taxon>Brevibacterium</taxon>
    </lineage>
</organism>
<reference evidence="3" key="1">
    <citation type="journal article" date="2021" name="PeerJ">
        <title>Extensive microbial diversity within the chicken gut microbiome revealed by metagenomics and culture.</title>
        <authorList>
            <person name="Gilroy R."/>
            <person name="Ravi A."/>
            <person name="Getino M."/>
            <person name="Pursley I."/>
            <person name="Horton D.L."/>
            <person name="Alikhan N.F."/>
            <person name="Baker D."/>
            <person name="Gharbi K."/>
            <person name="Hall N."/>
            <person name="Watson M."/>
            <person name="Adriaenssens E.M."/>
            <person name="Foster-Nyarko E."/>
            <person name="Jarju S."/>
            <person name="Secka A."/>
            <person name="Antonio M."/>
            <person name="Oren A."/>
            <person name="Chaudhuri R.R."/>
            <person name="La Ragione R."/>
            <person name="Hildebrand F."/>
            <person name="Pallen M.J."/>
        </authorList>
    </citation>
    <scope>NUCLEOTIDE SEQUENCE</scope>
    <source>
        <strain evidence="3">ChiGjej5B5-7349</strain>
    </source>
</reference>
<dbReference type="Pfam" id="PF07883">
    <property type="entry name" value="Cupin_2"/>
    <property type="match status" value="1"/>
</dbReference>